<evidence type="ECO:0000259" key="10">
    <source>
        <dbReference type="Pfam" id="PF23598"/>
    </source>
</evidence>
<gene>
    <name evidence="12" type="primary">LOC100831125</name>
    <name evidence="11" type="ORF">BRADI_2g39537v3</name>
</gene>
<feature type="domain" description="Disease resistance protein winged helix" evidence="9">
    <location>
        <begin position="432"/>
        <end position="502"/>
    </location>
</feature>
<dbReference type="GeneID" id="100831125"/>
<dbReference type="SUPFAM" id="SSF52058">
    <property type="entry name" value="L domain-like"/>
    <property type="match status" value="1"/>
</dbReference>
<dbReference type="EMBL" id="CM000881">
    <property type="protein sequence ID" value="KQK08072.2"/>
    <property type="molecule type" value="Genomic_DNA"/>
</dbReference>
<sequence length="934" mass="105996">MAEFLVSVSTGAMGSVLGKLGTMLSEEFKLLRGVRDDIKFLKDELEHMQAFLLVMAEEEKPDPQAKLRADEVREMSYEIEDNIDKFMVLLDREPTSMSDGFMKLFNKSMEKIKSIKTRHKIAKDFKDIKIQVKEMSDRYARYMINGFSRSEIEKVDPRLRTIYKDALELVGVEGPRDEIANWLSNKEGESSHQPKVVSIVGYGGLGKTTLARQVYEKLGTSYECRAFVSISRTPDMTKILSSMLSQLRNQDYAYAGDPQLIIDQIRNFLQDKRYFIIIDDLWDVQTWQDLNCALVRKDNGSGIMTTTRIHDVAKSCCPSDGNLVYKIEPLGLADSKELFFKRIFGCEEKCPPNLKQASEDILKKCGGLPLAINAISSLLASGKRKEDWERVRSSISFAQGKNSDIDAMNYILSLSYFDLPLCLRSCLLYLTMFPEDYEIGREQLVHRWIAEGFIHGKDGEDLVELGETYFHELVNRSLIHPVNIEYDGKVWDCRVHDIILDFLIYKSTEENFCTLLSNHSKPDSRVIRRLSLLGNEDQENVEQLDLSHARSLGAFGNSWEYLPSLAKSNALRVLDVAFCTGLGAHHVKDIGRLLQLRYLDISFTNITELPKEIGDLEYLDTLEGRATKLNELPESVTRLKRLARLFVPRETKFPDGIGKMENLQELGHSINMLLQSANFLEELGKLTNLRKLAIHWDSHKLDKASCKGKKLVSSLCKLDACKLRDLSVVLHLTEDDDFRGHTFPALNSIRDIRINHAQISLISKWLVSLINLEDLALDGMEIEQQDVEMVGSIPTLLAFRVLANCIGNTIVISGGFQQLRSLFLYWGNTKLMFEAGAMPNLEELVFTIEQRNYKSSGDGGCDDIGIQHLSSLALLHVMLDCSSVKAAVVEATEVSFKSMVGAHPNRPMLRMDRRRTDRMLKDDDMFQVPAQSID</sequence>
<dbReference type="GO" id="GO:0009626">
    <property type="term" value="P:plant-type hypersensitive response"/>
    <property type="evidence" value="ECO:0007669"/>
    <property type="project" value="UniProtKB-ARBA"/>
</dbReference>
<dbReference type="ExpressionAtlas" id="I1HN35">
    <property type="expression patterns" value="baseline"/>
</dbReference>
<dbReference type="Gene3D" id="1.10.8.430">
    <property type="entry name" value="Helical domain of apoptotic protease-activating factors"/>
    <property type="match status" value="1"/>
</dbReference>
<evidence type="ECO:0000256" key="1">
    <source>
        <dbReference type="ARBA" id="ARBA00008894"/>
    </source>
</evidence>
<keyword evidence="13" id="KW-1185">Reference proteome</keyword>
<comment type="similarity">
    <text evidence="1">Belongs to the disease resistance NB-LRR family.</text>
</comment>
<name>I1HN35_BRADI</name>
<dbReference type="KEGG" id="bdi:100831125"/>
<evidence type="ECO:0000256" key="2">
    <source>
        <dbReference type="ARBA" id="ARBA00022614"/>
    </source>
</evidence>
<evidence type="ECO:0000259" key="7">
    <source>
        <dbReference type="Pfam" id="PF00931"/>
    </source>
</evidence>
<dbReference type="InterPro" id="IPR055414">
    <property type="entry name" value="LRR_R13L4/SHOC2-like"/>
</dbReference>
<dbReference type="Pfam" id="PF23559">
    <property type="entry name" value="WHD_DRP"/>
    <property type="match status" value="1"/>
</dbReference>
<dbReference type="Gene3D" id="3.40.50.300">
    <property type="entry name" value="P-loop containing nucleotide triphosphate hydrolases"/>
    <property type="match status" value="1"/>
</dbReference>
<dbReference type="GO" id="GO:0002758">
    <property type="term" value="P:innate immune response-activating signaling pathway"/>
    <property type="evidence" value="ECO:0007669"/>
    <property type="project" value="UniProtKB-ARBA"/>
</dbReference>
<evidence type="ECO:0000313" key="12">
    <source>
        <dbReference type="EnsemblPlants" id="KQK08072"/>
    </source>
</evidence>
<dbReference type="HOGENOM" id="CLU_000837_25_0_1"/>
<dbReference type="OrthoDB" id="2973320at2759"/>
<dbReference type="InterPro" id="IPR041118">
    <property type="entry name" value="Rx_N"/>
</dbReference>
<reference evidence="12" key="3">
    <citation type="submission" date="2018-08" db="UniProtKB">
        <authorList>
            <consortium name="EnsemblPlants"/>
        </authorList>
    </citation>
    <scope>IDENTIFICATION</scope>
    <source>
        <strain evidence="12">cv. Bd21</strain>
    </source>
</reference>
<accession>I1HN35</accession>
<dbReference type="Pfam" id="PF00931">
    <property type="entry name" value="NB-ARC"/>
    <property type="match status" value="1"/>
</dbReference>
<reference evidence="11" key="2">
    <citation type="submission" date="2017-06" db="EMBL/GenBank/DDBJ databases">
        <title>WGS assembly of Brachypodium distachyon.</title>
        <authorList>
            <consortium name="The International Brachypodium Initiative"/>
            <person name="Lucas S."/>
            <person name="Harmon-Smith M."/>
            <person name="Lail K."/>
            <person name="Tice H."/>
            <person name="Grimwood J."/>
            <person name="Bruce D."/>
            <person name="Barry K."/>
            <person name="Shu S."/>
            <person name="Lindquist E."/>
            <person name="Wang M."/>
            <person name="Pitluck S."/>
            <person name="Vogel J.P."/>
            <person name="Garvin D.F."/>
            <person name="Mockler T.C."/>
            <person name="Schmutz J."/>
            <person name="Rokhsar D."/>
            <person name="Bevan M.W."/>
        </authorList>
    </citation>
    <scope>NUCLEOTIDE SEQUENCE</scope>
    <source>
        <strain evidence="11">Bd21</strain>
    </source>
</reference>
<dbReference type="CDD" id="cd14798">
    <property type="entry name" value="RX-CC_like"/>
    <property type="match status" value="1"/>
</dbReference>
<keyword evidence="5" id="KW-0611">Plant defense</keyword>
<dbReference type="InterPro" id="IPR036388">
    <property type="entry name" value="WH-like_DNA-bd_sf"/>
</dbReference>
<evidence type="ECO:0000313" key="13">
    <source>
        <dbReference type="Proteomes" id="UP000008810"/>
    </source>
</evidence>
<protein>
    <submittedName>
        <fullName evidence="11 12">Uncharacterized protein</fullName>
    </submittedName>
</protein>
<dbReference type="PANTHER" id="PTHR23155:SF901">
    <property type="entry name" value="DISEASE RESISTANCE PROTEIN RPM1"/>
    <property type="match status" value="1"/>
</dbReference>
<feature type="domain" description="NB-ARC" evidence="7">
    <location>
        <begin position="176"/>
        <end position="340"/>
    </location>
</feature>
<evidence type="ECO:0000313" key="11">
    <source>
        <dbReference type="EMBL" id="KQK08072.2"/>
    </source>
</evidence>
<dbReference type="InterPro" id="IPR044974">
    <property type="entry name" value="Disease_R_plants"/>
</dbReference>
<keyword evidence="4" id="KW-0547">Nucleotide-binding</keyword>
<feature type="domain" description="Disease resistance R13L4/SHOC-2-like LRR" evidence="10">
    <location>
        <begin position="548"/>
        <end position="908"/>
    </location>
</feature>
<dbReference type="Pfam" id="PF23598">
    <property type="entry name" value="LRR_14"/>
    <property type="match status" value="1"/>
</dbReference>
<dbReference type="PRINTS" id="PR00364">
    <property type="entry name" value="DISEASERSIST"/>
</dbReference>
<evidence type="ECO:0000259" key="8">
    <source>
        <dbReference type="Pfam" id="PF18052"/>
    </source>
</evidence>
<dbReference type="Proteomes" id="UP000008810">
    <property type="component" value="Chromosome 2"/>
</dbReference>
<evidence type="ECO:0000256" key="4">
    <source>
        <dbReference type="ARBA" id="ARBA00022741"/>
    </source>
</evidence>
<dbReference type="InterPro" id="IPR038005">
    <property type="entry name" value="RX-like_CC"/>
</dbReference>
<dbReference type="FunFam" id="1.10.10.10:FF:000322">
    <property type="entry name" value="Probable disease resistance protein At1g63360"/>
    <property type="match status" value="1"/>
</dbReference>
<dbReference type="InterPro" id="IPR027417">
    <property type="entry name" value="P-loop_NTPase"/>
</dbReference>
<dbReference type="Gene3D" id="1.10.10.10">
    <property type="entry name" value="Winged helix-like DNA-binding domain superfamily/Winged helix DNA-binding domain"/>
    <property type="match status" value="1"/>
</dbReference>
<dbReference type="GO" id="GO:0098542">
    <property type="term" value="P:defense response to other organism"/>
    <property type="evidence" value="ECO:0000318"/>
    <property type="project" value="GO_Central"/>
</dbReference>
<keyword evidence="3" id="KW-0677">Repeat</keyword>
<reference evidence="11 12" key="1">
    <citation type="journal article" date="2010" name="Nature">
        <title>Genome sequencing and analysis of the model grass Brachypodium distachyon.</title>
        <authorList>
            <consortium name="International Brachypodium Initiative"/>
        </authorList>
    </citation>
    <scope>NUCLEOTIDE SEQUENCE [LARGE SCALE GENOMIC DNA]</scope>
    <source>
        <strain evidence="11 12">Bd21</strain>
    </source>
</reference>
<dbReference type="InterPro" id="IPR002182">
    <property type="entry name" value="NB-ARC"/>
</dbReference>
<dbReference type="AlphaFoldDB" id="I1HN35"/>
<organism evidence="11">
    <name type="scientific">Brachypodium distachyon</name>
    <name type="common">Purple false brome</name>
    <name type="synonym">Trachynia distachya</name>
    <dbReference type="NCBI Taxonomy" id="15368"/>
    <lineage>
        <taxon>Eukaryota</taxon>
        <taxon>Viridiplantae</taxon>
        <taxon>Streptophyta</taxon>
        <taxon>Embryophyta</taxon>
        <taxon>Tracheophyta</taxon>
        <taxon>Spermatophyta</taxon>
        <taxon>Magnoliopsida</taxon>
        <taxon>Liliopsida</taxon>
        <taxon>Poales</taxon>
        <taxon>Poaceae</taxon>
        <taxon>BOP clade</taxon>
        <taxon>Pooideae</taxon>
        <taxon>Stipodae</taxon>
        <taxon>Brachypodieae</taxon>
        <taxon>Brachypodium</taxon>
    </lineage>
</organism>
<dbReference type="SUPFAM" id="SSF52540">
    <property type="entry name" value="P-loop containing nucleoside triphosphate hydrolases"/>
    <property type="match status" value="1"/>
</dbReference>
<dbReference type="RefSeq" id="XP_003569117.1">
    <property type="nucleotide sequence ID" value="XM_003569069.4"/>
</dbReference>
<dbReference type="InterPro" id="IPR042197">
    <property type="entry name" value="Apaf_helical"/>
</dbReference>
<dbReference type="eggNOG" id="KOG4658">
    <property type="taxonomic scope" value="Eukaryota"/>
</dbReference>
<dbReference type="Gene3D" id="3.80.10.10">
    <property type="entry name" value="Ribonuclease Inhibitor"/>
    <property type="match status" value="1"/>
</dbReference>
<feature type="domain" description="Disease resistance N-terminal" evidence="8">
    <location>
        <begin position="12"/>
        <end position="98"/>
    </location>
</feature>
<dbReference type="Gramene" id="KQK08072">
    <property type="protein sequence ID" value="KQK08072"/>
    <property type="gene ID" value="BRADI_2g39537v3"/>
</dbReference>
<proteinExistence type="inferred from homology"/>
<keyword evidence="6" id="KW-0175">Coiled coil</keyword>
<evidence type="ECO:0000259" key="9">
    <source>
        <dbReference type="Pfam" id="PF23559"/>
    </source>
</evidence>
<dbReference type="OMA" id="LWIAVCL"/>
<evidence type="ECO:0000256" key="5">
    <source>
        <dbReference type="ARBA" id="ARBA00022821"/>
    </source>
</evidence>
<dbReference type="Gene3D" id="1.20.5.4130">
    <property type="match status" value="1"/>
</dbReference>
<keyword evidence="2" id="KW-0433">Leucine-rich repeat</keyword>
<dbReference type="InterPro" id="IPR058922">
    <property type="entry name" value="WHD_DRP"/>
</dbReference>
<dbReference type="EnsemblPlants" id="KQK08072">
    <property type="protein sequence ID" value="KQK08072"/>
    <property type="gene ID" value="BRADI_2g39537v3"/>
</dbReference>
<dbReference type="InterPro" id="IPR032675">
    <property type="entry name" value="LRR_dom_sf"/>
</dbReference>
<dbReference type="GO" id="GO:0043531">
    <property type="term" value="F:ADP binding"/>
    <property type="evidence" value="ECO:0007669"/>
    <property type="project" value="InterPro"/>
</dbReference>
<dbReference type="GO" id="GO:0042742">
    <property type="term" value="P:defense response to bacterium"/>
    <property type="evidence" value="ECO:0007669"/>
    <property type="project" value="UniProtKB-ARBA"/>
</dbReference>
<dbReference type="Pfam" id="PF18052">
    <property type="entry name" value="Rx_N"/>
    <property type="match status" value="1"/>
</dbReference>
<evidence type="ECO:0000256" key="3">
    <source>
        <dbReference type="ARBA" id="ARBA00022737"/>
    </source>
</evidence>
<dbReference type="PANTHER" id="PTHR23155">
    <property type="entry name" value="DISEASE RESISTANCE PROTEIN RP"/>
    <property type="match status" value="1"/>
</dbReference>
<evidence type="ECO:0000256" key="6">
    <source>
        <dbReference type="ARBA" id="ARBA00023054"/>
    </source>
</evidence>
<accession>A0A0Q3G9E7</accession>